<name>A0A9X2G643_9MICO</name>
<dbReference type="Proteomes" id="UP001139493">
    <property type="component" value="Unassembled WGS sequence"/>
</dbReference>
<keyword evidence="1 2" id="KW-0238">DNA-binding</keyword>
<keyword evidence="5" id="KW-1185">Reference proteome</keyword>
<dbReference type="AlphaFoldDB" id="A0A9X2G643"/>
<feature type="DNA-binding region" description="H-T-H motif" evidence="2">
    <location>
        <begin position="33"/>
        <end position="52"/>
    </location>
</feature>
<dbReference type="PANTHER" id="PTHR30055">
    <property type="entry name" value="HTH-TYPE TRANSCRIPTIONAL REGULATOR RUTR"/>
    <property type="match status" value="1"/>
</dbReference>
<accession>A0A9X2G643</accession>
<dbReference type="Gene3D" id="1.10.357.10">
    <property type="entry name" value="Tetracycline Repressor, domain 2"/>
    <property type="match status" value="1"/>
</dbReference>
<dbReference type="InterPro" id="IPR050109">
    <property type="entry name" value="HTH-type_TetR-like_transc_reg"/>
</dbReference>
<dbReference type="Pfam" id="PF00440">
    <property type="entry name" value="TetR_N"/>
    <property type="match status" value="1"/>
</dbReference>
<feature type="domain" description="HTH tetR-type" evidence="3">
    <location>
        <begin position="10"/>
        <end position="70"/>
    </location>
</feature>
<evidence type="ECO:0000259" key="3">
    <source>
        <dbReference type="PROSITE" id="PS50977"/>
    </source>
</evidence>
<organism evidence="4 5">
    <name type="scientific">Promicromonospora thailandica</name>
    <dbReference type="NCBI Taxonomy" id="765201"/>
    <lineage>
        <taxon>Bacteria</taxon>
        <taxon>Bacillati</taxon>
        <taxon>Actinomycetota</taxon>
        <taxon>Actinomycetes</taxon>
        <taxon>Micrococcales</taxon>
        <taxon>Promicromonosporaceae</taxon>
        <taxon>Promicromonospora</taxon>
    </lineage>
</organism>
<protein>
    <submittedName>
        <fullName evidence="4">Transcriptional regulator, TetR family</fullName>
    </submittedName>
</protein>
<evidence type="ECO:0000256" key="2">
    <source>
        <dbReference type="PROSITE-ProRule" id="PRU00335"/>
    </source>
</evidence>
<dbReference type="EMBL" id="JAMTCS010000010">
    <property type="protein sequence ID" value="MCP2266037.1"/>
    <property type="molecule type" value="Genomic_DNA"/>
</dbReference>
<reference evidence="4" key="1">
    <citation type="submission" date="2022-06" db="EMBL/GenBank/DDBJ databases">
        <title>Genomic Encyclopedia of Archaeal and Bacterial Type Strains, Phase II (KMG-II): from individual species to whole genera.</title>
        <authorList>
            <person name="Goeker M."/>
        </authorList>
    </citation>
    <scope>NUCLEOTIDE SEQUENCE</scope>
    <source>
        <strain evidence="4">DSM 26652</strain>
    </source>
</reference>
<comment type="caution">
    <text evidence="4">The sequence shown here is derived from an EMBL/GenBank/DDBJ whole genome shotgun (WGS) entry which is preliminary data.</text>
</comment>
<dbReference type="GO" id="GO:0003700">
    <property type="term" value="F:DNA-binding transcription factor activity"/>
    <property type="evidence" value="ECO:0007669"/>
    <property type="project" value="TreeGrafter"/>
</dbReference>
<gene>
    <name evidence="4" type="ORF">APR03_003402</name>
</gene>
<dbReference type="GO" id="GO:0000976">
    <property type="term" value="F:transcription cis-regulatory region binding"/>
    <property type="evidence" value="ECO:0007669"/>
    <property type="project" value="TreeGrafter"/>
</dbReference>
<evidence type="ECO:0000313" key="4">
    <source>
        <dbReference type="EMBL" id="MCP2266037.1"/>
    </source>
</evidence>
<dbReference type="InterPro" id="IPR001647">
    <property type="entry name" value="HTH_TetR"/>
</dbReference>
<evidence type="ECO:0000313" key="5">
    <source>
        <dbReference type="Proteomes" id="UP001139493"/>
    </source>
</evidence>
<dbReference type="RefSeq" id="WP_253837533.1">
    <property type="nucleotide sequence ID" value="NZ_JAMTCS010000010.1"/>
</dbReference>
<dbReference type="InterPro" id="IPR009057">
    <property type="entry name" value="Homeodomain-like_sf"/>
</dbReference>
<dbReference type="SUPFAM" id="SSF46689">
    <property type="entry name" value="Homeodomain-like"/>
    <property type="match status" value="1"/>
</dbReference>
<evidence type="ECO:0000256" key="1">
    <source>
        <dbReference type="ARBA" id="ARBA00023125"/>
    </source>
</evidence>
<dbReference type="PANTHER" id="PTHR30055:SF146">
    <property type="entry name" value="HTH-TYPE TRANSCRIPTIONAL DUAL REGULATOR CECR"/>
    <property type="match status" value="1"/>
</dbReference>
<proteinExistence type="predicted"/>
<sequence>MARSTLSTAELRRPTVAAAAVRAFARGGYHGTTIADVAREAKISPAYVIKLFPTKEKLFTAALEACFDQILAALEAGADTASSISPDEVLDAMADAYAALITDRTLLLLQVHAQSVAEIPEIGAAFRAGLERIVTYAKDRSRGTDEAVQRFIAFGQLCHLLVAANVQEVPGPWARLLTAGMRHL</sequence>
<dbReference type="PROSITE" id="PS50977">
    <property type="entry name" value="HTH_TETR_2"/>
    <property type="match status" value="1"/>
</dbReference>